<dbReference type="PANTHER" id="PTHR12789:SF0">
    <property type="entry name" value="DENSITY-REGULATED PROTEIN"/>
    <property type="match status" value="1"/>
</dbReference>
<dbReference type="Proteomes" id="UP000095023">
    <property type="component" value="Unassembled WGS sequence"/>
</dbReference>
<sequence length="186" mass="20413">VKVLYCGVCTLPVEYCEFGATLKKCKAWLQSNDPTEYAALYESGIGALSLNDDGNDDEAVAASVEKSKRDIAKRQAKEEAKEELEQSKLKHMQIFIKTNDRNKRKTITSIYGALEVMADKSDLKKLAKTFAGKFATGSSLGKTTEGTPEISIQGDVADAVEAYLRDQLDAKGLQDVKIARVVDKKK</sequence>
<keyword evidence="3" id="KW-1185">Reference proteome</keyword>
<dbReference type="EMBL" id="KV453842">
    <property type="protein sequence ID" value="ODV90990.1"/>
    <property type="molecule type" value="Genomic_DNA"/>
</dbReference>
<dbReference type="Pfam" id="PF01253">
    <property type="entry name" value="SUI1"/>
    <property type="match status" value="1"/>
</dbReference>
<feature type="non-terminal residue" evidence="2">
    <location>
        <position position="186"/>
    </location>
</feature>
<dbReference type="InterPro" id="IPR048517">
    <property type="entry name" value="DENR_N"/>
</dbReference>
<organism evidence="2 3">
    <name type="scientific">Tortispora caseinolytica NRRL Y-17796</name>
    <dbReference type="NCBI Taxonomy" id="767744"/>
    <lineage>
        <taxon>Eukaryota</taxon>
        <taxon>Fungi</taxon>
        <taxon>Dikarya</taxon>
        <taxon>Ascomycota</taxon>
        <taxon>Saccharomycotina</taxon>
        <taxon>Trigonopsidomycetes</taxon>
        <taxon>Trigonopsidales</taxon>
        <taxon>Trigonopsidaceae</taxon>
        <taxon>Tortispora</taxon>
    </lineage>
</organism>
<dbReference type="Pfam" id="PF21023">
    <property type="entry name" value="DENR_N"/>
    <property type="match status" value="1"/>
</dbReference>
<dbReference type="PROSITE" id="PS50296">
    <property type="entry name" value="SUI1"/>
    <property type="match status" value="1"/>
</dbReference>
<dbReference type="GO" id="GO:0003729">
    <property type="term" value="F:mRNA binding"/>
    <property type="evidence" value="ECO:0007669"/>
    <property type="project" value="TreeGrafter"/>
</dbReference>
<dbReference type="GO" id="GO:0003743">
    <property type="term" value="F:translation initiation factor activity"/>
    <property type="evidence" value="ECO:0007669"/>
    <property type="project" value="InterPro"/>
</dbReference>
<dbReference type="InterPro" id="IPR001950">
    <property type="entry name" value="SUI1"/>
</dbReference>
<feature type="domain" description="SUI1" evidence="1">
    <location>
        <begin position="94"/>
        <end position="168"/>
    </location>
</feature>
<feature type="non-terminal residue" evidence="2">
    <location>
        <position position="1"/>
    </location>
</feature>
<dbReference type="OrthoDB" id="277199at2759"/>
<dbReference type="GO" id="GO:0001731">
    <property type="term" value="P:formation of translation preinitiation complex"/>
    <property type="evidence" value="ECO:0007669"/>
    <property type="project" value="TreeGrafter"/>
</dbReference>
<dbReference type="InterPro" id="IPR050318">
    <property type="entry name" value="DENR/SUI1_TIF"/>
</dbReference>
<dbReference type="GO" id="GO:0032790">
    <property type="term" value="P:ribosome disassembly"/>
    <property type="evidence" value="ECO:0007669"/>
    <property type="project" value="EnsemblFungi"/>
</dbReference>
<dbReference type="GO" id="GO:0002188">
    <property type="term" value="P:translation reinitiation"/>
    <property type="evidence" value="ECO:0007669"/>
    <property type="project" value="TreeGrafter"/>
</dbReference>
<accession>A0A1E4TGW1</accession>
<evidence type="ECO:0000259" key="1">
    <source>
        <dbReference type="PROSITE" id="PS50296"/>
    </source>
</evidence>
<protein>
    <recommendedName>
        <fullName evidence="1">SUI1 domain-containing protein</fullName>
    </recommendedName>
</protein>
<dbReference type="PANTHER" id="PTHR12789">
    <property type="entry name" value="DENSITY-REGULATED PROTEIN HOMOLOG"/>
    <property type="match status" value="1"/>
</dbReference>
<dbReference type="AlphaFoldDB" id="A0A1E4TGW1"/>
<evidence type="ECO:0000313" key="3">
    <source>
        <dbReference type="Proteomes" id="UP000095023"/>
    </source>
</evidence>
<evidence type="ECO:0000313" key="2">
    <source>
        <dbReference type="EMBL" id="ODV90990.1"/>
    </source>
</evidence>
<dbReference type="InterPro" id="IPR036877">
    <property type="entry name" value="SUI1_dom_sf"/>
</dbReference>
<dbReference type="SUPFAM" id="SSF55159">
    <property type="entry name" value="eIF1-like"/>
    <property type="match status" value="1"/>
</dbReference>
<name>A0A1E4TGW1_9ASCO</name>
<dbReference type="Gene3D" id="3.30.780.10">
    <property type="entry name" value="SUI1-like domain"/>
    <property type="match status" value="1"/>
</dbReference>
<reference evidence="3" key="1">
    <citation type="submission" date="2016-02" db="EMBL/GenBank/DDBJ databases">
        <title>Comparative genomics of biotechnologically important yeasts.</title>
        <authorList>
            <consortium name="DOE Joint Genome Institute"/>
            <person name="Riley R."/>
            <person name="Haridas S."/>
            <person name="Wolfe K.H."/>
            <person name="Lopes M.R."/>
            <person name="Hittinger C.T."/>
            <person name="Goker M."/>
            <person name="Salamov A."/>
            <person name="Wisecaver J."/>
            <person name="Long T.M."/>
            <person name="Aerts A.L."/>
            <person name="Barry K."/>
            <person name="Choi C."/>
            <person name="Clum A."/>
            <person name="Coughlan A.Y."/>
            <person name="Deshpande S."/>
            <person name="Douglass A.P."/>
            <person name="Hanson S.J."/>
            <person name="Klenk H.-P."/>
            <person name="Labutti K."/>
            <person name="Lapidus A."/>
            <person name="Lindquist E."/>
            <person name="Lipzen A."/>
            <person name="Meier-Kolthoff J.P."/>
            <person name="Ohm R.A."/>
            <person name="Otillar R.P."/>
            <person name="Pangilinan J."/>
            <person name="Peng Y."/>
            <person name="Rokas A."/>
            <person name="Rosa C.A."/>
            <person name="Scheuner C."/>
            <person name="Sibirny A.A."/>
            <person name="Slot J.C."/>
            <person name="Stielow J.B."/>
            <person name="Sun H."/>
            <person name="Kurtzman C.P."/>
            <person name="Blackwell M."/>
            <person name="Jeffries T.W."/>
            <person name="Grigoriev I.V."/>
        </authorList>
    </citation>
    <scope>NUCLEOTIDE SEQUENCE [LARGE SCALE GENOMIC DNA]</scope>
    <source>
        <strain evidence="3">NRRL Y-17796</strain>
    </source>
</reference>
<gene>
    <name evidence="2" type="ORF">CANCADRAFT_17352</name>
</gene>
<dbReference type="GO" id="GO:0000184">
    <property type="term" value="P:nuclear-transcribed mRNA catabolic process, nonsense-mediated decay"/>
    <property type="evidence" value="ECO:0007669"/>
    <property type="project" value="EnsemblFungi"/>
</dbReference>
<proteinExistence type="predicted"/>